<dbReference type="Proteomes" id="UP000217428">
    <property type="component" value="Segment"/>
</dbReference>
<proteinExistence type="predicted"/>
<evidence type="ECO:0000313" key="2">
    <source>
        <dbReference type="Proteomes" id="UP000217428"/>
    </source>
</evidence>
<reference evidence="1 2" key="1">
    <citation type="journal article" date="2017" name="Virus Genes">
        <title>Characterization of Eptesipoxvirus, a novel poxvirus from a microchiropteran bat.</title>
        <authorList>
            <person name="Tu S.L."/>
            <person name="Nakazawa Y."/>
            <person name="Gao J."/>
            <person name="Wilkins K."/>
            <person name="Gallardo-Romero N."/>
            <person name="Li Y."/>
            <person name="Emerson G.L."/>
            <person name="Carroll D.S."/>
            <person name="Upton C."/>
        </authorList>
    </citation>
    <scope>NUCLEOTIDE SEQUENCE [LARGE SCALE GENOMIC DNA]</scope>
    <source>
        <strain evidence="1 2">Washington</strain>
    </source>
</reference>
<dbReference type="OrthoDB" id="4060at10239"/>
<gene>
    <name evidence="1" type="ORF">EPTV-WA-160</name>
</gene>
<protein>
    <submittedName>
        <fullName evidence="1">Partial schlafen-like protein</fullName>
    </submittedName>
</protein>
<organism evidence="1 2">
    <name type="scientific">Eptesipox virus</name>
    <dbReference type="NCBI Taxonomy" id="1329402"/>
    <lineage>
        <taxon>Viruses</taxon>
        <taxon>Varidnaviria</taxon>
        <taxon>Bamfordvirae</taxon>
        <taxon>Nucleocytoviricota</taxon>
        <taxon>Pokkesviricetes</taxon>
        <taxon>Chitovirales</taxon>
        <taxon>Poxviridae</taxon>
        <taxon>Chordopoxvirinae</taxon>
        <taxon>Vespertilionpoxvirus</taxon>
        <taxon>Vespertilionpoxvirus eptesipox</taxon>
    </lineage>
</organism>
<keyword evidence="2" id="KW-1185">Reference proteome</keyword>
<evidence type="ECO:0000313" key="1">
    <source>
        <dbReference type="EMBL" id="ASK51361.1"/>
    </source>
</evidence>
<accession>A0A220T6L4</accession>
<dbReference type="EMBL" id="KY747497">
    <property type="protein sequence ID" value="ASK51361.1"/>
    <property type="molecule type" value="Genomic_DNA"/>
</dbReference>
<sequence length="196" mass="22321">MSATTVAFYPHSLCEYDSNLHAFPGLSSTKAINVSTIKYVIVEGKKYKVYKYIWASSIVENRYIGGFLPYFKSKQQHKPGIIIYNEENEPISCITNFINNLYVISGIGYETFDIDVSESIEIKHHILKDGNSIYGSIQNKYPIIKPIAQEKSKLKSGPIVKYNIWVGKDITQITAVDNQDKEVMRTRIKHGGYIIE</sequence>
<name>A0A220T6L4_9POXV</name>